<reference evidence="2 4" key="2">
    <citation type="journal article" date="2013" name="Nature">
        <title>Insights into bilaterian evolution from three spiralian genomes.</title>
        <authorList>
            <person name="Simakov O."/>
            <person name="Marletaz F."/>
            <person name="Cho S.J."/>
            <person name="Edsinger-Gonzales E."/>
            <person name="Havlak P."/>
            <person name="Hellsten U."/>
            <person name="Kuo D.H."/>
            <person name="Larsson T."/>
            <person name="Lv J."/>
            <person name="Arendt D."/>
            <person name="Savage R."/>
            <person name="Osoegawa K."/>
            <person name="de Jong P."/>
            <person name="Grimwood J."/>
            <person name="Chapman J.A."/>
            <person name="Shapiro H."/>
            <person name="Aerts A."/>
            <person name="Otillar R.P."/>
            <person name="Terry A.Y."/>
            <person name="Boore J.L."/>
            <person name="Grigoriev I.V."/>
            <person name="Lindberg D.R."/>
            <person name="Seaver E.C."/>
            <person name="Weisblat D.A."/>
            <person name="Putnam N.H."/>
            <person name="Rokhsar D.S."/>
        </authorList>
    </citation>
    <scope>NUCLEOTIDE SEQUENCE</scope>
</reference>
<feature type="coiled-coil region" evidence="1">
    <location>
        <begin position="30"/>
        <end position="93"/>
    </location>
</feature>
<sequence length="157" mass="18265">MGNLFASKKHSKSNAFAERDRVILQLKSQRDLLGRKIKKYDNDADRLKLQAKQLVHEQKKDKALVALRKKKFLDNTIRNLERQLEEVENLEIDDILSKGLNDADEEEVEKEFDQLFNISTENLPEPEDHFLVNEEIADQPTKIKVPTKQRKIALEAS</sequence>
<dbReference type="HOGENOM" id="CLU_1679859_0_0_1"/>
<dbReference type="Proteomes" id="UP000015101">
    <property type="component" value="Unassembled WGS sequence"/>
</dbReference>
<keyword evidence="1" id="KW-0175">Coiled coil</keyword>
<name>T1FI37_HELRO</name>
<organism evidence="3 4">
    <name type="scientific">Helobdella robusta</name>
    <name type="common">Californian leech</name>
    <dbReference type="NCBI Taxonomy" id="6412"/>
    <lineage>
        <taxon>Eukaryota</taxon>
        <taxon>Metazoa</taxon>
        <taxon>Spiralia</taxon>
        <taxon>Lophotrochozoa</taxon>
        <taxon>Annelida</taxon>
        <taxon>Clitellata</taxon>
        <taxon>Hirudinea</taxon>
        <taxon>Rhynchobdellida</taxon>
        <taxon>Glossiphoniidae</taxon>
        <taxon>Helobdella</taxon>
    </lineage>
</organism>
<evidence type="ECO:0000256" key="1">
    <source>
        <dbReference type="SAM" id="Coils"/>
    </source>
</evidence>
<dbReference type="GeneID" id="20208486"/>
<reference evidence="3" key="3">
    <citation type="submission" date="2015-06" db="UniProtKB">
        <authorList>
            <consortium name="EnsemblMetazoa"/>
        </authorList>
    </citation>
    <scope>IDENTIFICATION</scope>
</reference>
<evidence type="ECO:0000313" key="4">
    <source>
        <dbReference type="Proteomes" id="UP000015101"/>
    </source>
</evidence>
<dbReference type="InParanoid" id="T1FI37"/>
<dbReference type="STRING" id="6412.T1FI37"/>
<dbReference type="eggNOG" id="KOG2910">
    <property type="taxonomic scope" value="Eukaryota"/>
</dbReference>
<dbReference type="OrthoDB" id="441172at2759"/>
<dbReference type="EMBL" id="KB097731">
    <property type="protein sequence ID" value="ESN91006.1"/>
    <property type="molecule type" value="Genomic_DNA"/>
</dbReference>
<dbReference type="AlphaFoldDB" id="T1FI37"/>
<dbReference type="KEGG" id="hro:HELRODRAFT_182350"/>
<evidence type="ECO:0008006" key="5">
    <source>
        <dbReference type="Google" id="ProtNLM"/>
    </source>
</evidence>
<gene>
    <name evidence="3" type="primary">20208486</name>
    <name evidence="2" type="ORF">HELRODRAFT_182350</name>
</gene>
<dbReference type="EnsemblMetazoa" id="HelroT182350">
    <property type="protein sequence ID" value="HelroP182350"/>
    <property type="gene ID" value="HelroG182350"/>
</dbReference>
<dbReference type="RefSeq" id="XP_009030872.1">
    <property type="nucleotide sequence ID" value="XM_009032624.1"/>
</dbReference>
<evidence type="ECO:0000313" key="3">
    <source>
        <dbReference type="EnsemblMetazoa" id="HelroP182350"/>
    </source>
</evidence>
<accession>T1FI37</accession>
<reference evidence="4" key="1">
    <citation type="submission" date="2012-12" db="EMBL/GenBank/DDBJ databases">
        <authorList>
            <person name="Hellsten U."/>
            <person name="Grimwood J."/>
            <person name="Chapman J.A."/>
            <person name="Shapiro H."/>
            <person name="Aerts A."/>
            <person name="Otillar R.P."/>
            <person name="Terry A.Y."/>
            <person name="Boore J.L."/>
            <person name="Simakov O."/>
            <person name="Marletaz F."/>
            <person name="Cho S.-J."/>
            <person name="Edsinger-Gonzales E."/>
            <person name="Havlak P."/>
            <person name="Kuo D.-H."/>
            <person name="Larsson T."/>
            <person name="Lv J."/>
            <person name="Arendt D."/>
            <person name="Savage R."/>
            <person name="Osoegawa K."/>
            <person name="de Jong P."/>
            <person name="Lindberg D.R."/>
            <person name="Seaver E.C."/>
            <person name="Weisblat D.A."/>
            <person name="Putnam N.H."/>
            <person name="Grigoriev I.V."/>
            <person name="Rokhsar D.S."/>
        </authorList>
    </citation>
    <scope>NUCLEOTIDE SEQUENCE</scope>
</reference>
<proteinExistence type="predicted"/>
<dbReference type="CTD" id="20208486"/>
<protein>
    <recommendedName>
        <fullName evidence="5">Charged multivesicular body protein 6</fullName>
    </recommendedName>
</protein>
<evidence type="ECO:0000313" key="2">
    <source>
        <dbReference type="EMBL" id="ESN91006.1"/>
    </source>
</evidence>
<keyword evidence="4" id="KW-1185">Reference proteome</keyword>
<dbReference type="EMBL" id="AMQM01008152">
    <property type="status" value="NOT_ANNOTATED_CDS"/>
    <property type="molecule type" value="Genomic_DNA"/>
</dbReference>